<dbReference type="PROSITE" id="PS51180">
    <property type="entry name" value="BRO1"/>
    <property type="match status" value="1"/>
</dbReference>
<evidence type="ECO:0000256" key="1">
    <source>
        <dbReference type="ARBA" id="ARBA00008901"/>
    </source>
</evidence>
<organism evidence="4 5">
    <name type="scientific">Amphibalanus amphitrite</name>
    <name type="common">Striped barnacle</name>
    <name type="synonym">Balanus amphitrite</name>
    <dbReference type="NCBI Taxonomy" id="1232801"/>
    <lineage>
        <taxon>Eukaryota</taxon>
        <taxon>Metazoa</taxon>
        <taxon>Ecdysozoa</taxon>
        <taxon>Arthropoda</taxon>
        <taxon>Crustacea</taxon>
        <taxon>Multicrustacea</taxon>
        <taxon>Cirripedia</taxon>
        <taxon>Thoracica</taxon>
        <taxon>Thoracicalcarea</taxon>
        <taxon>Balanomorpha</taxon>
        <taxon>Balanoidea</taxon>
        <taxon>Balanidae</taxon>
        <taxon>Amphibalaninae</taxon>
        <taxon>Amphibalanus</taxon>
    </lineage>
</organism>
<protein>
    <submittedName>
        <fullName evidence="4">BRO1 domain-containing protein BROX</fullName>
    </submittedName>
</protein>
<dbReference type="PANTHER" id="PTHR23032:SF13">
    <property type="entry name" value="BRO1 DOMAIN-CONTAINING PROTEIN BROX"/>
    <property type="match status" value="1"/>
</dbReference>
<evidence type="ECO:0000313" key="5">
    <source>
        <dbReference type="Proteomes" id="UP000440578"/>
    </source>
</evidence>
<dbReference type="Proteomes" id="UP000440578">
    <property type="component" value="Unassembled WGS sequence"/>
</dbReference>
<sequence>MATLFPSHFSQIELRQARQRLLELLPDAGHGSVELESALNAYLALFTAFLQAPDEPGQESKLRHVLRFRWTHTLLGNTPEARQDAVFEVVSMCQNVALWYMKRAARIAGKEGITMEDAKEVHGSLRRAAGLVKAVHDRYIGQLQDEPLKEGDCDTRVITATINQCTAEAQEVTMARAIELKHSAGLCSALAHETSKMFTTAADALRSLDPSKVERWSKYLQLKAAVYTAYAYNYLGENLLAEDKCGEAIRCLQESKKFYGEAEELCKQYATAKGVGAKVKPERLLFFRKLGPVLNRTLEKCERENGFIYHQKVPYDAPPLELRDNTYGLVAPEEFSMPAPSPLWTPVTFAAFDVSRLGDRAADAKKAAAAEKAEGDLPPVKEVNENDTDKDQDNHSGCVLS</sequence>
<gene>
    <name evidence="4" type="primary">BROX</name>
    <name evidence="4" type="ORF">FJT64_000054</name>
</gene>
<dbReference type="InterPro" id="IPR004328">
    <property type="entry name" value="BRO1_dom"/>
</dbReference>
<comment type="similarity">
    <text evidence="1">Belongs to the BROX family.</text>
</comment>
<dbReference type="InterPro" id="IPR038499">
    <property type="entry name" value="BRO1_sf"/>
</dbReference>
<feature type="compositionally biased region" description="Basic and acidic residues" evidence="2">
    <location>
        <begin position="365"/>
        <end position="375"/>
    </location>
</feature>
<dbReference type="PANTHER" id="PTHR23032">
    <property type="entry name" value="BRO1 DOMAIN-CONTAINING PROTEIN BROX"/>
    <property type="match status" value="1"/>
</dbReference>
<dbReference type="Gene3D" id="1.25.40.280">
    <property type="entry name" value="alix/aip1 like domains"/>
    <property type="match status" value="1"/>
</dbReference>
<dbReference type="SMART" id="SM01041">
    <property type="entry name" value="BRO1"/>
    <property type="match status" value="1"/>
</dbReference>
<comment type="caution">
    <text evidence="4">The sequence shown here is derived from an EMBL/GenBank/DDBJ whole genome shotgun (WGS) entry which is preliminary data.</text>
</comment>
<feature type="compositionally biased region" description="Basic and acidic residues" evidence="2">
    <location>
        <begin position="382"/>
        <end position="394"/>
    </location>
</feature>
<feature type="domain" description="BRO1" evidence="3">
    <location>
        <begin position="1"/>
        <end position="401"/>
    </location>
</feature>
<reference evidence="4 5" key="1">
    <citation type="submission" date="2019-07" db="EMBL/GenBank/DDBJ databases">
        <title>Draft genome assembly of a fouling barnacle, Amphibalanus amphitrite (Darwin, 1854): The first reference genome for Thecostraca.</title>
        <authorList>
            <person name="Kim W."/>
        </authorList>
    </citation>
    <scope>NUCLEOTIDE SEQUENCE [LARGE SCALE GENOMIC DNA]</scope>
    <source>
        <strain evidence="4">SNU_AA5</strain>
        <tissue evidence="4">Soma without cirri and trophi</tissue>
    </source>
</reference>
<dbReference type="OrthoDB" id="10266451at2759"/>
<name>A0A6A4XGZ3_AMPAM</name>
<proteinExistence type="inferred from homology"/>
<feature type="region of interest" description="Disordered" evidence="2">
    <location>
        <begin position="365"/>
        <end position="401"/>
    </location>
</feature>
<accession>A0A6A4XGZ3</accession>
<dbReference type="EMBL" id="VIIS01000001">
    <property type="protein sequence ID" value="KAF0314788.1"/>
    <property type="molecule type" value="Genomic_DNA"/>
</dbReference>
<evidence type="ECO:0000313" key="4">
    <source>
        <dbReference type="EMBL" id="KAF0314788.1"/>
    </source>
</evidence>
<evidence type="ECO:0000256" key="2">
    <source>
        <dbReference type="SAM" id="MobiDB-lite"/>
    </source>
</evidence>
<dbReference type="InterPro" id="IPR038898">
    <property type="entry name" value="BROX"/>
</dbReference>
<dbReference type="AlphaFoldDB" id="A0A6A4XGZ3"/>
<dbReference type="Pfam" id="PF03097">
    <property type="entry name" value="BRO1"/>
    <property type="match status" value="1"/>
</dbReference>
<keyword evidence="5" id="KW-1185">Reference proteome</keyword>
<evidence type="ECO:0000259" key="3">
    <source>
        <dbReference type="PROSITE" id="PS51180"/>
    </source>
</evidence>